<dbReference type="GO" id="GO:0032259">
    <property type="term" value="P:methylation"/>
    <property type="evidence" value="ECO:0007669"/>
    <property type="project" value="InterPro"/>
</dbReference>
<protein>
    <recommendedName>
        <fullName evidence="2">Ribosomal RNA methyltransferase FtsJ domain-containing protein</fullName>
    </recommendedName>
</protein>
<dbReference type="EMBL" id="LFRF01000011">
    <property type="protein sequence ID" value="KND90813.1"/>
    <property type="molecule type" value="Genomic_DNA"/>
</dbReference>
<gene>
    <name evidence="3" type="ORF">TOPH_04589</name>
</gene>
<reference evidence="3 4" key="1">
    <citation type="journal article" date="2015" name="BMC Genomics">
        <title>The genome of the truffle-parasite Tolypocladium ophioglossoides and the evolution of antifungal peptaibiotics.</title>
        <authorList>
            <person name="Quandt C.A."/>
            <person name="Bushley K.E."/>
            <person name="Spatafora J.W."/>
        </authorList>
    </citation>
    <scope>NUCLEOTIDE SEQUENCE [LARGE SCALE GENOMIC DNA]</scope>
    <source>
        <strain evidence="3 4">CBS 100239</strain>
    </source>
</reference>
<proteinExistence type="predicted"/>
<name>A0A0L0N9J0_TOLOC</name>
<evidence type="ECO:0000313" key="4">
    <source>
        <dbReference type="Proteomes" id="UP000036947"/>
    </source>
</evidence>
<feature type="domain" description="Ribosomal RNA methyltransferase FtsJ" evidence="2">
    <location>
        <begin position="121"/>
        <end position="301"/>
    </location>
</feature>
<dbReference type="GO" id="GO:0008168">
    <property type="term" value="F:methyltransferase activity"/>
    <property type="evidence" value="ECO:0007669"/>
    <property type="project" value="InterPro"/>
</dbReference>
<evidence type="ECO:0000256" key="1">
    <source>
        <dbReference type="SAM" id="MobiDB-lite"/>
    </source>
</evidence>
<dbReference type="OrthoDB" id="417125at2759"/>
<feature type="region of interest" description="Disordered" evidence="1">
    <location>
        <begin position="1"/>
        <end position="39"/>
    </location>
</feature>
<feature type="compositionally biased region" description="Basic and acidic residues" evidence="1">
    <location>
        <begin position="20"/>
        <end position="39"/>
    </location>
</feature>
<sequence length="383" mass="43226">MATFTPTQAKEALESGYLPDDPRNARVVEDQAHDDVDQNSERASKIIVPYLLERVAEFRELSDLRQKGWNNPDGDAFFRRQRRSADKCNERTAVYFYKLMKGIGEELHQTTNAFVIQQARPGQHSILDMCMAPGGFLATALNKNPGSRALAFSLPISSGGHKVRLPKDSNVDQRFLDVTMLAADMGVGTVPEGHPDAGNFLSRQFGLDQLFDLVLCDGQVLRTHVRAPYREKREARRLTTTQLALGLEHLRPSGTMIVLLHKLEAWDTVNLLWRFHKFSSVRLFKPKTGHATRSSFYMIATDIQVEHPEAVRAIEGWKAAWRVATFSSDEEYRKVIRDSELSVDEMLDDFGSELARLGREIWKVQADALAKAPFIRDRKAGSG</sequence>
<dbReference type="AlphaFoldDB" id="A0A0L0N9J0"/>
<evidence type="ECO:0000313" key="3">
    <source>
        <dbReference type="EMBL" id="KND90813.1"/>
    </source>
</evidence>
<dbReference type="InterPro" id="IPR029063">
    <property type="entry name" value="SAM-dependent_MTases_sf"/>
</dbReference>
<dbReference type="STRING" id="1163406.A0A0L0N9J0"/>
<evidence type="ECO:0000259" key="2">
    <source>
        <dbReference type="Pfam" id="PF01728"/>
    </source>
</evidence>
<keyword evidence="4" id="KW-1185">Reference proteome</keyword>
<organism evidence="3 4">
    <name type="scientific">Tolypocladium ophioglossoides (strain CBS 100239)</name>
    <name type="common">Snaketongue truffleclub</name>
    <name type="synonym">Elaphocordyceps ophioglossoides</name>
    <dbReference type="NCBI Taxonomy" id="1163406"/>
    <lineage>
        <taxon>Eukaryota</taxon>
        <taxon>Fungi</taxon>
        <taxon>Dikarya</taxon>
        <taxon>Ascomycota</taxon>
        <taxon>Pezizomycotina</taxon>
        <taxon>Sordariomycetes</taxon>
        <taxon>Hypocreomycetidae</taxon>
        <taxon>Hypocreales</taxon>
        <taxon>Ophiocordycipitaceae</taxon>
        <taxon>Tolypocladium</taxon>
    </lineage>
</organism>
<accession>A0A0L0N9J0</accession>
<dbReference type="Proteomes" id="UP000036947">
    <property type="component" value="Unassembled WGS sequence"/>
</dbReference>
<dbReference type="InterPro" id="IPR002877">
    <property type="entry name" value="RNA_MeTrfase_FtsJ_dom"/>
</dbReference>
<comment type="caution">
    <text evidence="3">The sequence shown here is derived from an EMBL/GenBank/DDBJ whole genome shotgun (WGS) entry which is preliminary data.</text>
</comment>
<dbReference type="Gene3D" id="3.40.50.150">
    <property type="entry name" value="Vaccinia Virus protein VP39"/>
    <property type="match status" value="1"/>
</dbReference>
<dbReference type="SUPFAM" id="SSF53335">
    <property type="entry name" value="S-adenosyl-L-methionine-dependent methyltransferases"/>
    <property type="match status" value="1"/>
</dbReference>
<dbReference type="Pfam" id="PF01728">
    <property type="entry name" value="FtsJ"/>
    <property type="match status" value="1"/>
</dbReference>